<sequence length="396" mass="47436">MTAFFTILQKYYKGEKVIFLENNKQKNELWKIPKIFNNKVQFLLYYYIINETDIDNYHTNIRSIVQQKFKHLKIVISNIFNTSDQIEEILNIFSKVQKIYYAFSRLAHIYKIKKAQVKVNYDLCMNELSEKDPNIFTLYQDKVKYLFTIKDLTNIIHSNLSNTASFVPDPIICKNPYNNIPFTELDLYNIYFFIKHRNHTVPELFYGYMKSGFDRYDFRNNYETIIINTSIKNYVYNSHFHILYPGVTSMLKEFKPLLKNIHIDSEFPREKLVSIFRPYLQLYYSSLYATNGTYKQCGSNYLLKMKLKAFAIYNPFFGRKYITIKKTIENKKIMVRSFNEAHIHFYKENKPGATYFMVNNNNEEQDYDSISYDGNNDDDEDTVSEYSDYSENNIIY</sequence>
<proteinExistence type="predicted"/>
<name>A0A6C0B161_9ZZZZ</name>
<accession>A0A6C0B161</accession>
<evidence type="ECO:0000313" key="1">
    <source>
        <dbReference type="EMBL" id="QHS85248.1"/>
    </source>
</evidence>
<protein>
    <submittedName>
        <fullName evidence="1">Uncharacterized protein</fullName>
    </submittedName>
</protein>
<reference evidence="1" key="1">
    <citation type="journal article" date="2020" name="Nature">
        <title>Giant virus diversity and host interactions through global metagenomics.</title>
        <authorList>
            <person name="Schulz F."/>
            <person name="Roux S."/>
            <person name="Paez-Espino D."/>
            <person name="Jungbluth S."/>
            <person name="Walsh D.A."/>
            <person name="Denef V.J."/>
            <person name="McMahon K.D."/>
            <person name="Konstantinidis K.T."/>
            <person name="Eloe-Fadrosh E.A."/>
            <person name="Kyrpides N.C."/>
            <person name="Woyke T."/>
        </authorList>
    </citation>
    <scope>NUCLEOTIDE SEQUENCE</scope>
    <source>
        <strain evidence="1">GVMAG-M-3300009182-78</strain>
    </source>
</reference>
<dbReference type="EMBL" id="MN739042">
    <property type="protein sequence ID" value="QHS85248.1"/>
    <property type="molecule type" value="Genomic_DNA"/>
</dbReference>
<organism evidence="1">
    <name type="scientific">viral metagenome</name>
    <dbReference type="NCBI Taxonomy" id="1070528"/>
    <lineage>
        <taxon>unclassified sequences</taxon>
        <taxon>metagenomes</taxon>
        <taxon>organismal metagenomes</taxon>
    </lineage>
</organism>
<dbReference type="AlphaFoldDB" id="A0A6C0B161"/>